<accession>A0A162DJ03</accession>
<dbReference type="Gene3D" id="2.40.128.630">
    <property type="match status" value="1"/>
</dbReference>
<dbReference type="OrthoDB" id="1489043at2"/>
<name>A0A162DJ03_9FLAO</name>
<evidence type="ECO:0000313" key="1">
    <source>
        <dbReference type="EMBL" id="KZS41138.1"/>
    </source>
</evidence>
<dbReference type="PANTHER" id="PTHR34512:SF30">
    <property type="entry name" value="OUTER MEMBRANE PROTEIN ASSEMBLY FACTOR BAMB"/>
    <property type="match status" value="1"/>
</dbReference>
<dbReference type="PANTHER" id="PTHR34512">
    <property type="entry name" value="CELL SURFACE PROTEIN"/>
    <property type="match status" value="1"/>
</dbReference>
<dbReference type="InterPro" id="IPR011047">
    <property type="entry name" value="Quinoprotein_ADH-like_sf"/>
</dbReference>
<comment type="caution">
    <text evidence="1">The sequence shown here is derived from an EMBL/GenBank/DDBJ whole genome shotgun (WGS) entry which is preliminary data.</text>
</comment>
<gene>
    <name evidence="1" type="ORF">AWE51_23600</name>
</gene>
<organism evidence="1 2">
    <name type="scientific">Aquimarina aggregata</name>
    <dbReference type="NCBI Taxonomy" id="1642818"/>
    <lineage>
        <taxon>Bacteria</taxon>
        <taxon>Pseudomonadati</taxon>
        <taxon>Bacteroidota</taxon>
        <taxon>Flavobacteriia</taxon>
        <taxon>Flavobacteriales</taxon>
        <taxon>Flavobacteriaceae</taxon>
        <taxon>Aquimarina</taxon>
    </lineage>
</organism>
<sequence length="620" mass="69414">MKKIYLLFVLAFLNLAYGYTQEKLWEVNLKETLYEVGWIMQSNDGLIIASGAKGLLAMDNTSGVIKWHNEELKGIDKNSFLTIDGLPLFYIEYTPLAGKTRGMIINSSTGDVVYDTKDDGYRIKNFTLLPDNGIILFELTKDSERYLMSFSLKTWKKLWVTPLGESSGFIKSLVSGKSFIDHGPYFTKENNLILGIKNEIFAINGSNGGVMWDHETDKKIKALVYSANNNSLYLGIKKSKKLTVLNPTDGTDITPGKLKLRGTLIDVRPDEANNLILVETEGFNIIDPSTNEFKWKKSFKIEYLDEVIPHEKGLIAIGKDEKDGTISLVDGEGKKIWSSKVKGYAYYVTPTDKGVMYVSTERSNILDYEKGKDVWDRDVKFKSIPAVTYDEKESKVILFENKKGYKFDLASGKIDLFAEDIVLENVKRKTPLLAEYVKDAGYLLYTGQHISLLSPSGEVKHTKYYEPASSLKGLIGLAEVGLAVAGVDLDISGALENIDQLSALSNGVVQRSQDQTDGTTTESMVAGLYVGDGQNMTPVFEITKQRYSNSKNVKNHKFIVTKIKSDTAPTKHSIYMINKTSGAIDKQIDLLDKTPNYVIDEIDNVIFINEKNHLISSYKF</sequence>
<reference evidence="1 2" key="1">
    <citation type="submission" date="2016-01" db="EMBL/GenBank/DDBJ databases">
        <title>The draft genome sequence of Aquimarina sp. RZW4-3-2.</title>
        <authorList>
            <person name="Wang Y."/>
        </authorList>
    </citation>
    <scope>NUCLEOTIDE SEQUENCE [LARGE SCALE GENOMIC DNA]</scope>
    <source>
        <strain evidence="1 2">RZW4-3-2</strain>
    </source>
</reference>
<dbReference type="Gene3D" id="2.130.10.10">
    <property type="entry name" value="YVTN repeat-like/Quinoprotein amine dehydrogenase"/>
    <property type="match status" value="1"/>
</dbReference>
<dbReference type="STRING" id="1642818.AWE51_23600"/>
<dbReference type="RefSeq" id="WP_066313008.1">
    <property type="nucleotide sequence ID" value="NZ_LQRT01000007.1"/>
</dbReference>
<proteinExistence type="predicted"/>
<dbReference type="SUPFAM" id="SSF50998">
    <property type="entry name" value="Quinoprotein alcohol dehydrogenase-like"/>
    <property type="match status" value="1"/>
</dbReference>
<evidence type="ECO:0000313" key="2">
    <source>
        <dbReference type="Proteomes" id="UP000076715"/>
    </source>
</evidence>
<dbReference type="Proteomes" id="UP000076715">
    <property type="component" value="Unassembled WGS sequence"/>
</dbReference>
<dbReference type="InterPro" id="IPR015943">
    <property type="entry name" value="WD40/YVTN_repeat-like_dom_sf"/>
</dbReference>
<keyword evidence="2" id="KW-1185">Reference proteome</keyword>
<dbReference type="EMBL" id="LQRT01000007">
    <property type="protein sequence ID" value="KZS41138.1"/>
    <property type="molecule type" value="Genomic_DNA"/>
</dbReference>
<dbReference type="AlphaFoldDB" id="A0A162DJ03"/>
<protein>
    <submittedName>
        <fullName evidence="1">Uncharacterized protein</fullName>
    </submittedName>
</protein>